<dbReference type="SMART" id="SM00184">
    <property type="entry name" value="RING"/>
    <property type="match status" value="2"/>
</dbReference>
<proteinExistence type="inferred from homology"/>
<evidence type="ECO:0000256" key="9">
    <source>
        <dbReference type="ARBA" id="ARBA00022771"/>
    </source>
</evidence>
<dbReference type="PANTHER" id="PTHR46279:SF9">
    <property type="entry name" value="OS01G0116300 PROTEIN"/>
    <property type="match status" value="1"/>
</dbReference>
<dbReference type="Proteomes" id="UP000316621">
    <property type="component" value="Chromosome 11"/>
</dbReference>
<dbReference type="PANTHER" id="PTHR46279">
    <property type="entry name" value="RING/U-BOX SUPERFAMILY PROTEIN"/>
    <property type="match status" value="1"/>
</dbReference>
<dbReference type="InterPro" id="IPR025287">
    <property type="entry name" value="WAK_GUB"/>
</dbReference>
<feature type="transmembrane region" description="Helical" evidence="16">
    <location>
        <begin position="221"/>
        <end position="242"/>
    </location>
</feature>
<dbReference type="Gramene" id="RZC84800">
    <property type="protein sequence ID" value="RZC84800"/>
    <property type="gene ID" value="C5167_047587"/>
</dbReference>
<feature type="domain" description="RING-type" evidence="17">
    <location>
        <begin position="306"/>
        <end position="348"/>
    </location>
</feature>
<keyword evidence="8" id="KW-0732">Signal</keyword>
<keyword evidence="5" id="KW-0808">Transferase</keyword>
<evidence type="ECO:0000256" key="15">
    <source>
        <dbReference type="PROSITE-ProRule" id="PRU00175"/>
    </source>
</evidence>
<keyword evidence="13 16" id="KW-0472">Membrane</keyword>
<dbReference type="PROSITE" id="PS50089">
    <property type="entry name" value="ZF_RING_2"/>
    <property type="match status" value="2"/>
</dbReference>
<keyword evidence="9 15" id="KW-0863">Zinc-finger</keyword>
<accession>A0A4Y7LJL0</accession>
<protein>
    <recommendedName>
        <fullName evidence="4">RING-type E3 ubiquitin transferase</fullName>
        <ecNumber evidence="4">2.3.2.27</ecNumber>
    </recommendedName>
</protein>
<dbReference type="InterPro" id="IPR046948">
    <property type="entry name" value="ATL20-22-like"/>
</dbReference>
<evidence type="ECO:0000256" key="7">
    <source>
        <dbReference type="ARBA" id="ARBA00022723"/>
    </source>
</evidence>
<comment type="catalytic activity">
    <reaction evidence="1">
        <text>S-ubiquitinyl-[E2 ubiquitin-conjugating enzyme]-L-cysteine + [acceptor protein]-L-lysine = [E2 ubiquitin-conjugating enzyme]-L-cysteine + N(6)-ubiquitinyl-[acceptor protein]-L-lysine.</text>
        <dbReference type="EC" id="2.3.2.27"/>
    </reaction>
</comment>
<keyword evidence="11" id="KW-0862">Zinc</keyword>
<keyword evidence="10" id="KW-0833">Ubl conjugation pathway</keyword>
<dbReference type="InterPro" id="IPR001841">
    <property type="entry name" value="Znf_RING"/>
</dbReference>
<dbReference type="CDD" id="cd16454">
    <property type="entry name" value="RING-H2_PA-TM-RING"/>
    <property type="match status" value="1"/>
</dbReference>
<evidence type="ECO:0000259" key="17">
    <source>
        <dbReference type="PROSITE" id="PS50089"/>
    </source>
</evidence>
<evidence type="ECO:0000256" key="12">
    <source>
        <dbReference type="ARBA" id="ARBA00022989"/>
    </source>
</evidence>
<dbReference type="SUPFAM" id="SSF57850">
    <property type="entry name" value="RING/U-box"/>
    <property type="match status" value="2"/>
</dbReference>
<keyword evidence="6 16" id="KW-0812">Transmembrane</keyword>
<keyword evidence="19" id="KW-1185">Reference proteome</keyword>
<name>A0A4Y7LJL0_PAPSO</name>
<evidence type="ECO:0000256" key="14">
    <source>
        <dbReference type="ARBA" id="ARBA00024209"/>
    </source>
</evidence>
<dbReference type="EMBL" id="CM010725">
    <property type="protein sequence ID" value="RZC84800.1"/>
    <property type="molecule type" value="Genomic_DNA"/>
</dbReference>
<feature type="transmembrane region" description="Helical" evidence="16">
    <location>
        <begin position="29"/>
        <end position="49"/>
    </location>
</feature>
<dbReference type="STRING" id="3469.A0A4Y7LJL0"/>
<dbReference type="GO" id="GO:0061630">
    <property type="term" value="F:ubiquitin protein ligase activity"/>
    <property type="evidence" value="ECO:0007669"/>
    <property type="project" value="UniProtKB-EC"/>
</dbReference>
<evidence type="ECO:0000256" key="10">
    <source>
        <dbReference type="ARBA" id="ARBA00022786"/>
    </source>
</evidence>
<dbReference type="Gene3D" id="3.30.40.10">
    <property type="entry name" value="Zinc/RING finger domain, C3HC4 (zinc finger)"/>
    <property type="match status" value="2"/>
</dbReference>
<dbReference type="AlphaFoldDB" id="A0A4Y7LJL0"/>
<dbReference type="GO" id="GO:0030247">
    <property type="term" value="F:polysaccharide binding"/>
    <property type="evidence" value="ECO:0007669"/>
    <property type="project" value="InterPro"/>
</dbReference>
<dbReference type="InterPro" id="IPR013083">
    <property type="entry name" value="Znf_RING/FYVE/PHD"/>
</dbReference>
<evidence type="ECO:0000256" key="6">
    <source>
        <dbReference type="ARBA" id="ARBA00022692"/>
    </source>
</evidence>
<keyword evidence="7" id="KW-0479">Metal-binding</keyword>
<gene>
    <name evidence="18" type="ORF">C5167_047587</name>
</gene>
<dbReference type="OMA" id="NYASHEM"/>
<evidence type="ECO:0000313" key="18">
    <source>
        <dbReference type="EMBL" id="RZC84800.1"/>
    </source>
</evidence>
<dbReference type="GO" id="GO:0016020">
    <property type="term" value="C:membrane"/>
    <property type="evidence" value="ECO:0007669"/>
    <property type="project" value="UniProtKB-SubCell"/>
</dbReference>
<sequence length="736" mass="82354">MVFIRKYSCDYSHLIETANGNLLQQQINIMGMSVLIFLFFQFLCFPYLIASIENCQDHQCSKDEPAVVFPFRLKGRQGEKCGYPGFDLSCNELNRTVLELPFSGVFIVQSIFRNSTANSTANEIKLRDPGNCLPRRLLNNLNLSGQWPISVALAAPPTDLKRNCGLIGIIPVPESSLNRSYGLGNDLHLSWRTPSDCRNCETPEIIPPKIVSEGLPVWKKVLIYMGIIIPILLGFAGCTMLINKEYIFGGASLINLPANAVSPEVVHDPPQWFVVTTGLDGSTIMSYPTVVLGESRRLPSPYENTCSICLQEYQPKETLKSLSACDHFFHADCIDVWLHINSTCPLCRNSPLHHSNNKFRITYEFVKNLTINLDLEMSSFNFLVSCFLVFFPVSGTCQTLAYCRYPLSCGVGEPQIRFPFALYGRQSKSCGNSGYDLSCNSSNKTVLQLPYSEPFFVKEINYASHEMKIYDPDNCLTRRLLKLRFPLLFPYKLAGSNQNYTILNCSSSSVDVTNTSSLYTPISCMSSSTNTILATDVSNPNLPFKATCEIIATVSAPVVRTVDGLSYKISDVLILKWQLLPDRSQGTKVTEAVYALLGLCFALVLILAFTCCICPWVIGLFRDHHRSLFLSDGILLQSTVTNQEVIIIRTGLDDATIKSYRRILLDEKLQLPNPNDTTCSICLSEYRPTESLKLIPPCNHYFHATCIDPWLRMHTTCPVCRKSLQRSVLLPTVGVC</sequence>
<dbReference type="Pfam" id="PF13639">
    <property type="entry name" value="zf-RING_2"/>
    <property type="match status" value="2"/>
</dbReference>
<evidence type="ECO:0000256" key="8">
    <source>
        <dbReference type="ARBA" id="ARBA00022729"/>
    </source>
</evidence>
<comment type="similarity">
    <text evidence="14">Belongs to the RING-type zinc finger family. ATL subfamily.</text>
</comment>
<reference evidence="18 19" key="1">
    <citation type="journal article" date="2018" name="Science">
        <title>The opium poppy genome and morphinan production.</title>
        <authorList>
            <person name="Guo L."/>
            <person name="Winzer T."/>
            <person name="Yang X."/>
            <person name="Li Y."/>
            <person name="Ning Z."/>
            <person name="He Z."/>
            <person name="Teodor R."/>
            <person name="Lu Y."/>
            <person name="Bowser T.A."/>
            <person name="Graham I.A."/>
            <person name="Ye K."/>
        </authorList>
    </citation>
    <scope>NUCLEOTIDE SEQUENCE [LARGE SCALE GENOMIC DNA]</scope>
    <source>
        <strain evidence="19">cv. HN1</strain>
        <tissue evidence="18">Leaves</tissue>
    </source>
</reference>
<dbReference type="GO" id="GO:0008270">
    <property type="term" value="F:zinc ion binding"/>
    <property type="evidence" value="ECO:0007669"/>
    <property type="project" value="UniProtKB-KW"/>
</dbReference>
<organism evidence="18 19">
    <name type="scientific">Papaver somniferum</name>
    <name type="common">Opium poppy</name>
    <dbReference type="NCBI Taxonomy" id="3469"/>
    <lineage>
        <taxon>Eukaryota</taxon>
        <taxon>Viridiplantae</taxon>
        <taxon>Streptophyta</taxon>
        <taxon>Embryophyta</taxon>
        <taxon>Tracheophyta</taxon>
        <taxon>Spermatophyta</taxon>
        <taxon>Magnoliopsida</taxon>
        <taxon>Ranunculales</taxon>
        <taxon>Papaveraceae</taxon>
        <taxon>Papaveroideae</taxon>
        <taxon>Papaver</taxon>
    </lineage>
</organism>
<evidence type="ECO:0000256" key="5">
    <source>
        <dbReference type="ARBA" id="ARBA00022679"/>
    </source>
</evidence>
<dbReference type="EC" id="2.3.2.27" evidence="4"/>
<feature type="transmembrane region" description="Helical" evidence="16">
    <location>
        <begin position="593"/>
        <end position="621"/>
    </location>
</feature>
<dbReference type="CDD" id="cd16461">
    <property type="entry name" value="RING-H2_EL5-like"/>
    <property type="match status" value="1"/>
</dbReference>
<evidence type="ECO:0000256" key="11">
    <source>
        <dbReference type="ARBA" id="ARBA00022833"/>
    </source>
</evidence>
<evidence type="ECO:0000256" key="2">
    <source>
        <dbReference type="ARBA" id="ARBA00004167"/>
    </source>
</evidence>
<comment type="pathway">
    <text evidence="3">Protein modification; protein ubiquitination.</text>
</comment>
<comment type="subcellular location">
    <subcellularLocation>
        <location evidence="2">Membrane</location>
        <topology evidence="2">Single-pass membrane protein</topology>
    </subcellularLocation>
</comment>
<feature type="domain" description="RING-type" evidence="17">
    <location>
        <begin position="679"/>
        <end position="721"/>
    </location>
</feature>
<dbReference type="Pfam" id="PF13947">
    <property type="entry name" value="GUB_WAK_bind"/>
    <property type="match status" value="2"/>
</dbReference>
<evidence type="ECO:0000313" key="19">
    <source>
        <dbReference type="Proteomes" id="UP000316621"/>
    </source>
</evidence>
<evidence type="ECO:0000256" key="13">
    <source>
        <dbReference type="ARBA" id="ARBA00023136"/>
    </source>
</evidence>
<evidence type="ECO:0000256" key="3">
    <source>
        <dbReference type="ARBA" id="ARBA00004906"/>
    </source>
</evidence>
<evidence type="ECO:0000256" key="1">
    <source>
        <dbReference type="ARBA" id="ARBA00000900"/>
    </source>
</evidence>
<evidence type="ECO:0000256" key="16">
    <source>
        <dbReference type="SAM" id="Phobius"/>
    </source>
</evidence>
<keyword evidence="12 16" id="KW-1133">Transmembrane helix</keyword>
<evidence type="ECO:0000256" key="4">
    <source>
        <dbReference type="ARBA" id="ARBA00012483"/>
    </source>
</evidence>